<dbReference type="EMBL" id="VJXY01000008">
    <property type="protein sequence ID" value="MBD6616159.1"/>
    <property type="molecule type" value="Genomic_DNA"/>
</dbReference>
<dbReference type="AlphaFoldDB" id="A0AA40SVQ4"/>
<organism evidence="1 2">
    <name type="scientific">Komarekiella delphini-convector SJRDD-AB1</name>
    <dbReference type="NCBI Taxonomy" id="2593771"/>
    <lineage>
        <taxon>Bacteria</taxon>
        <taxon>Bacillati</taxon>
        <taxon>Cyanobacteriota</taxon>
        <taxon>Cyanophyceae</taxon>
        <taxon>Nostocales</taxon>
        <taxon>Nostocaceae</taxon>
        <taxon>Komarekiella</taxon>
        <taxon>Komarekiella delphini-convector</taxon>
    </lineage>
</organism>
<evidence type="ECO:0000313" key="2">
    <source>
        <dbReference type="Proteomes" id="UP001165986"/>
    </source>
</evidence>
<reference evidence="1" key="1">
    <citation type="submission" date="2019-07" db="EMBL/GenBank/DDBJ databases">
        <title>Toxilogical consequences of a new and cryptic species of cyanobacteria (Komarekiella delphini-convector) recovered from the epidermis of a bottlenose dolphin and 1500 ft. in the air.</title>
        <authorList>
            <person name="Brown A.O."/>
            <person name="Dvorak P."/>
            <person name="Villanueva C.D."/>
            <person name="Foss A.J."/>
            <person name="Garvey A.D."/>
            <person name="Gibson Q.A."/>
            <person name="Johansen J.R."/>
            <person name="Casamatta D.A."/>
        </authorList>
    </citation>
    <scope>NUCLEOTIDE SEQUENCE</scope>
    <source>
        <strain evidence="1">SJRDD-AB1</strain>
    </source>
</reference>
<proteinExistence type="predicted"/>
<gene>
    <name evidence="1" type="ORF">FNW02_10015</name>
</gene>
<sequence>MTLGTFRSPLTPLKKGGTGIKVPLFKGDLEGSRTFDTDKRTFQTSSEAVVGTSTIALVSDSYCSVYTLKKCDI</sequence>
<protein>
    <submittedName>
        <fullName evidence="1">Uncharacterized protein</fullName>
    </submittedName>
</protein>
<keyword evidence="2" id="KW-1185">Reference proteome</keyword>
<accession>A0AA40SVQ4</accession>
<dbReference type="Proteomes" id="UP001165986">
    <property type="component" value="Unassembled WGS sequence"/>
</dbReference>
<name>A0AA40SVQ4_9NOST</name>
<evidence type="ECO:0000313" key="1">
    <source>
        <dbReference type="EMBL" id="MBD6616159.1"/>
    </source>
</evidence>
<comment type="caution">
    <text evidence="1">The sequence shown here is derived from an EMBL/GenBank/DDBJ whole genome shotgun (WGS) entry which is preliminary data.</text>
</comment>